<feature type="transmembrane region" description="Helical" evidence="1">
    <location>
        <begin position="213"/>
        <end position="231"/>
    </location>
</feature>
<evidence type="ECO:0000256" key="1">
    <source>
        <dbReference type="SAM" id="Phobius"/>
    </source>
</evidence>
<feature type="transmembrane region" description="Helical" evidence="1">
    <location>
        <begin position="189"/>
        <end position="207"/>
    </location>
</feature>
<feature type="transmembrane region" description="Helical" evidence="1">
    <location>
        <begin position="33"/>
        <end position="56"/>
    </location>
</feature>
<sequence length="275" mass="30156">MELSEMLKLAFPATIWVVLAVCALLSAVGFYKFVYFLSVGYGFAVCGAGVAILVMYGGSLTVWSILLCALLMVYGVRLGGFLLWREIKSATYRKTLKEATGGDKPIPVFVKAAIWVCVAIMYVMQVSPVFYRAANGDQGGVMAPVGAVIMALALVLESVADKQKSAAKAKNPRRFCDAGLYRLVRCPNYLGEVLFWTGVLLSGIGALQGAIQWIIAVIGYILIVYVMFSGAKRLELRQNKNYGADPEYRAYVEHTPILLPFIPLYHLENVKFIVA</sequence>
<dbReference type="Gene3D" id="1.20.120.1630">
    <property type="match status" value="1"/>
</dbReference>
<dbReference type="InterPro" id="IPR010721">
    <property type="entry name" value="UstE-like"/>
</dbReference>
<organism evidence="2 3">
    <name type="scientific">Pseudoflavonifractor intestinihominis</name>
    <dbReference type="NCBI Taxonomy" id="3133171"/>
    <lineage>
        <taxon>Bacteria</taxon>
        <taxon>Bacillati</taxon>
        <taxon>Bacillota</taxon>
        <taxon>Clostridia</taxon>
        <taxon>Eubacteriales</taxon>
        <taxon>Oscillospiraceae</taxon>
        <taxon>Pseudoflavonifractor</taxon>
    </lineage>
</organism>
<dbReference type="RefSeq" id="WP_349231455.1">
    <property type="nucleotide sequence ID" value="NZ_JBBMFK010000008.1"/>
</dbReference>
<comment type="caution">
    <text evidence="2">The sequence shown here is derived from an EMBL/GenBank/DDBJ whole genome shotgun (WGS) entry which is preliminary data.</text>
</comment>
<feature type="transmembrane region" description="Helical" evidence="1">
    <location>
        <begin position="6"/>
        <end position="26"/>
    </location>
</feature>
<accession>A0ABV1E765</accession>
<reference evidence="2 3" key="1">
    <citation type="submission" date="2024-03" db="EMBL/GenBank/DDBJ databases">
        <title>Human intestinal bacterial collection.</title>
        <authorList>
            <person name="Pauvert C."/>
            <person name="Hitch T.C.A."/>
            <person name="Clavel T."/>
        </authorList>
    </citation>
    <scope>NUCLEOTIDE SEQUENCE [LARGE SCALE GENOMIC DNA]</scope>
    <source>
        <strain evidence="2 3">CLA-AP-H29</strain>
    </source>
</reference>
<keyword evidence="1" id="KW-0472">Membrane</keyword>
<dbReference type="EMBL" id="JBBMFK010000008">
    <property type="protein sequence ID" value="MEQ2443149.1"/>
    <property type="molecule type" value="Genomic_DNA"/>
</dbReference>
<keyword evidence="1" id="KW-1133">Transmembrane helix</keyword>
<protein>
    <submittedName>
        <fullName evidence="2">DUF1295 domain-containing protein</fullName>
    </submittedName>
</protein>
<dbReference type="PROSITE" id="PS50244">
    <property type="entry name" value="S5A_REDUCTASE"/>
    <property type="match status" value="1"/>
</dbReference>
<dbReference type="Proteomes" id="UP001464378">
    <property type="component" value="Unassembled WGS sequence"/>
</dbReference>
<feature type="transmembrane region" description="Helical" evidence="1">
    <location>
        <begin position="139"/>
        <end position="160"/>
    </location>
</feature>
<gene>
    <name evidence="2" type="ORF">WMO64_06670</name>
</gene>
<keyword evidence="1" id="KW-0812">Transmembrane</keyword>
<proteinExistence type="predicted"/>
<name>A0ABV1E765_9FIRM</name>
<keyword evidence="3" id="KW-1185">Reference proteome</keyword>
<dbReference type="Pfam" id="PF06966">
    <property type="entry name" value="DUF1295"/>
    <property type="match status" value="1"/>
</dbReference>
<evidence type="ECO:0000313" key="3">
    <source>
        <dbReference type="Proteomes" id="UP001464378"/>
    </source>
</evidence>
<evidence type="ECO:0000313" key="2">
    <source>
        <dbReference type="EMBL" id="MEQ2443149.1"/>
    </source>
</evidence>
<feature type="transmembrane region" description="Helical" evidence="1">
    <location>
        <begin position="105"/>
        <end position="124"/>
    </location>
</feature>
<dbReference type="PANTHER" id="PTHR32251">
    <property type="entry name" value="3-OXO-5-ALPHA-STEROID 4-DEHYDROGENASE"/>
    <property type="match status" value="1"/>
</dbReference>
<feature type="transmembrane region" description="Helical" evidence="1">
    <location>
        <begin position="62"/>
        <end position="84"/>
    </location>
</feature>
<dbReference type="PANTHER" id="PTHR32251:SF15">
    <property type="entry name" value="3-OXO-5-ALPHA-STEROID 4-DEHYDROGENASE (DUF1295)"/>
    <property type="match status" value="1"/>
</dbReference>